<reference evidence="2" key="1">
    <citation type="submission" date="2016-11" db="EMBL/GenBank/DDBJ databases">
        <authorList>
            <person name="Varghese N."/>
            <person name="Submissions S."/>
        </authorList>
    </citation>
    <scope>NUCLEOTIDE SEQUENCE [LARGE SCALE GENOMIC DNA]</scope>
    <source>
        <strain evidence="2">DSM 19978</strain>
    </source>
</reference>
<dbReference type="AlphaFoldDB" id="A0A1M5JUX0"/>
<gene>
    <name evidence="1" type="ORF">SAMN05443549_10477</name>
</gene>
<name>A0A1M5JUX0_9FLAO</name>
<dbReference type="STRING" id="468056.SAMN05443549_10477"/>
<evidence type="ECO:0000313" key="1">
    <source>
        <dbReference type="EMBL" id="SHG44090.1"/>
    </source>
</evidence>
<proteinExistence type="predicted"/>
<keyword evidence="2" id="KW-1185">Reference proteome</keyword>
<organism evidence="1 2">
    <name type="scientific">Flavobacterium fluvii</name>
    <dbReference type="NCBI Taxonomy" id="468056"/>
    <lineage>
        <taxon>Bacteria</taxon>
        <taxon>Pseudomonadati</taxon>
        <taxon>Bacteroidota</taxon>
        <taxon>Flavobacteriia</taxon>
        <taxon>Flavobacteriales</taxon>
        <taxon>Flavobacteriaceae</taxon>
        <taxon>Flavobacterium</taxon>
    </lineage>
</organism>
<protein>
    <submittedName>
        <fullName evidence="1">Uncharacterized protein</fullName>
    </submittedName>
</protein>
<dbReference type="EMBL" id="FQWB01000004">
    <property type="protein sequence ID" value="SHG44090.1"/>
    <property type="molecule type" value="Genomic_DNA"/>
</dbReference>
<dbReference type="Proteomes" id="UP000184516">
    <property type="component" value="Unassembled WGS sequence"/>
</dbReference>
<sequence length="31" mass="3701">MDSRKQISDLLTNYKNLIYLEDKNIIIGIYI</sequence>
<accession>A0A1M5JUX0</accession>
<evidence type="ECO:0000313" key="2">
    <source>
        <dbReference type="Proteomes" id="UP000184516"/>
    </source>
</evidence>